<gene>
    <name evidence="1" type="ORF">ANCCEY_02838</name>
</gene>
<evidence type="ECO:0000313" key="1">
    <source>
        <dbReference type="EMBL" id="EPB78055.1"/>
    </source>
</evidence>
<proteinExistence type="predicted"/>
<evidence type="ECO:0000313" key="2">
    <source>
        <dbReference type="Proteomes" id="UP000054495"/>
    </source>
</evidence>
<protein>
    <submittedName>
        <fullName evidence="1">Uncharacterized protein</fullName>
    </submittedName>
</protein>
<dbReference type="Proteomes" id="UP000054495">
    <property type="component" value="Unassembled WGS sequence"/>
</dbReference>
<reference evidence="1 2" key="1">
    <citation type="submission" date="2013-05" db="EMBL/GenBank/DDBJ databases">
        <title>Draft genome of the parasitic nematode Anyclostoma ceylanicum.</title>
        <authorList>
            <person name="Mitreva M."/>
        </authorList>
    </citation>
    <scope>NUCLEOTIDE SEQUENCE [LARGE SCALE GENOMIC DNA]</scope>
</reference>
<accession>A0A0D6M1A7</accession>
<dbReference type="AlphaFoldDB" id="A0A0D6M1A7"/>
<keyword evidence="2" id="KW-1185">Reference proteome</keyword>
<sequence>MPRMAERLAGTFVGPDNMVGTPEEQRRISVYEFPSHNPPHIVIRSRANSMALPPRSVSPTSRKYTLVDTGSGVLELESEKNDLFDIIQEANMDGVRHLKADDALSRLTYITGARILNRRARASNGTLKSLSGKPRNVFEEMYVAERNELSPK</sequence>
<dbReference type="EMBL" id="KE124821">
    <property type="protein sequence ID" value="EPB78055.1"/>
    <property type="molecule type" value="Genomic_DNA"/>
</dbReference>
<name>A0A0D6M1A7_9BILA</name>
<organism evidence="1 2">
    <name type="scientific">Ancylostoma ceylanicum</name>
    <dbReference type="NCBI Taxonomy" id="53326"/>
    <lineage>
        <taxon>Eukaryota</taxon>
        <taxon>Metazoa</taxon>
        <taxon>Ecdysozoa</taxon>
        <taxon>Nematoda</taxon>
        <taxon>Chromadorea</taxon>
        <taxon>Rhabditida</taxon>
        <taxon>Rhabditina</taxon>
        <taxon>Rhabditomorpha</taxon>
        <taxon>Strongyloidea</taxon>
        <taxon>Ancylostomatidae</taxon>
        <taxon>Ancylostomatinae</taxon>
        <taxon>Ancylostoma</taxon>
    </lineage>
</organism>